<evidence type="ECO:0000313" key="13">
    <source>
        <dbReference type="Proteomes" id="UP000515129"/>
    </source>
</evidence>
<keyword evidence="8" id="KW-0675">Receptor</keyword>
<sequence length="868" mass="98626">MLREFTSTKMVLYWTLMLKVFILFENVKGWNSSSDTVTVPDVIELQALDMWRLEVKWMVNQNEEQRNQTYEIQIGRTTNMDIVDRLNVSRGSLETVHTLVWTSQLPLNCVNHSVRVRLISGASPSSSWSSWKTIYGVMNLAHNEIKMFPDNQVLREGSTVMFCCIFPKETHITSMFFGNNPYKVINISPRVKAIQVENINATNSFGVNFYCDNNIDVTAINFVTFPPEKPFDFKCETEDMRHAYCLWKIHRAPNLLGDQKRKYTLQISDSKSVSCDVEDTDPASCGFDVIPHQITYNITLFVTNSLGQESETYIFRITDRVFPVPEHLEVTAGVFDSLVILQLNGNFKGLLLICQTELEPGGIIQDLDKNGSDSMQSYAFRLQHLKPSMPYSVRGRCAVQGNDWGRWTTQREFSTEPLVTIDLWSQIRDHPNRTIILLWKTASSDSESYINAYEVCVSYRNTERSVCMNVTQTHVELMREINMSDITVRAVIQSGLSEPAHITIPSGHTDSMLREKRIMGNEKGFQLTWKRDSAATCGYTIEWCMLGIALPCSPQWRKVPDNQTFLNLTAGDFKAGVQYAFEIYGCSADGHRRHEKQIGYLKEQKLTQRPTLDSSPNITWSSVELKWSFNEKDPSHAGFITGYVITIQDYSEAGSDLSSFRVSVDDPHSKSWTVSGLEEDRLYTFQLAACTSAGCGPETTATFRTRQNYYLLLVKVLVPLLVSIGCCVCLWSYRNLIRGFPKETFSFLHIKALDLDEDLYEASEKIRTLMIEDCEWCDVEILDVQPIPAEKAWLTSVEDPNCSFITPKVTLPSCHLTTDVWLATSLTNFTYVSSVQQDVPSEELKTEATTQGSEIADFSSDYVTSVAT</sequence>
<dbReference type="Pfam" id="PF25552">
    <property type="entry name" value="LIFR_D4"/>
    <property type="match status" value="1"/>
</dbReference>
<dbReference type="InterPro" id="IPR048497">
    <property type="entry name" value="LIF-R-like_Ig-like"/>
</dbReference>
<dbReference type="PANTHER" id="PTHR48423">
    <property type="entry name" value="INTERLEUKIN-27 RECEPTOR SUBUNIT ALPHA"/>
    <property type="match status" value="1"/>
</dbReference>
<comment type="subcellular location">
    <subcellularLocation>
        <location evidence="1">Membrane</location>
        <topology evidence="1">Single-pass type I membrane protein</topology>
    </subcellularLocation>
</comment>
<dbReference type="RefSeq" id="XP_026096277.1">
    <property type="nucleotide sequence ID" value="XM_026240492.1"/>
</dbReference>
<evidence type="ECO:0000256" key="7">
    <source>
        <dbReference type="ARBA" id="ARBA00023136"/>
    </source>
</evidence>
<dbReference type="OrthoDB" id="6382334at2759"/>
<dbReference type="Gene3D" id="2.60.40.10">
    <property type="entry name" value="Immunoglobulins"/>
    <property type="match status" value="5"/>
</dbReference>
<dbReference type="InterPro" id="IPR040817">
    <property type="entry name" value="LIFR_D2"/>
</dbReference>
<dbReference type="Proteomes" id="UP000515129">
    <property type="component" value="Linkage group LG30F"/>
</dbReference>
<dbReference type="InterPro" id="IPR013783">
    <property type="entry name" value="Ig-like_fold"/>
</dbReference>
<dbReference type="InterPro" id="IPR052672">
    <property type="entry name" value="Type1_Cytokine_Rcpt_Type2"/>
</dbReference>
<dbReference type="InterPro" id="IPR036116">
    <property type="entry name" value="FN3_sf"/>
</dbReference>
<dbReference type="Pfam" id="PF00041">
    <property type="entry name" value="fn3"/>
    <property type="match status" value="1"/>
</dbReference>
<proteinExistence type="inferred from homology"/>
<dbReference type="Pfam" id="PF17971">
    <property type="entry name" value="LIFR_D2"/>
    <property type="match status" value="1"/>
</dbReference>
<protein>
    <submittedName>
        <fullName evidence="14">Leukemia inhibitory factor receptor-like isoform X1</fullName>
    </submittedName>
</protein>
<evidence type="ECO:0000256" key="9">
    <source>
        <dbReference type="ARBA" id="ARBA00023180"/>
    </source>
</evidence>
<keyword evidence="13" id="KW-1185">Reference proteome</keyword>
<dbReference type="GeneID" id="113067979"/>
<evidence type="ECO:0000256" key="4">
    <source>
        <dbReference type="ARBA" id="ARBA00022729"/>
    </source>
</evidence>
<dbReference type="Pfam" id="PF21177">
    <property type="entry name" value="LIF-R_Ig-like"/>
    <property type="match status" value="1"/>
</dbReference>
<dbReference type="InterPro" id="IPR003961">
    <property type="entry name" value="FN3_dom"/>
</dbReference>
<evidence type="ECO:0000256" key="10">
    <source>
        <dbReference type="SAM" id="Phobius"/>
    </source>
</evidence>
<dbReference type="KEGG" id="caua:113067979"/>
<feature type="signal peptide" evidence="11">
    <location>
        <begin position="1"/>
        <end position="29"/>
    </location>
</feature>
<dbReference type="GO" id="GO:0005886">
    <property type="term" value="C:plasma membrane"/>
    <property type="evidence" value="ECO:0007669"/>
    <property type="project" value="UniProtKB-ARBA"/>
</dbReference>
<keyword evidence="6 10" id="KW-1133">Transmembrane helix</keyword>
<evidence type="ECO:0000256" key="3">
    <source>
        <dbReference type="ARBA" id="ARBA00022692"/>
    </source>
</evidence>
<keyword evidence="3 10" id="KW-0812">Transmembrane</keyword>
<dbReference type="AlphaFoldDB" id="A0A6P6MIJ3"/>
<feature type="chain" id="PRO_5028144686" evidence="11">
    <location>
        <begin position="30"/>
        <end position="868"/>
    </location>
</feature>
<dbReference type="SUPFAM" id="SSF49265">
    <property type="entry name" value="Fibronectin type III"/>
    <property type="match status" value="2"/>
</dbReference>
<feature type="domain" description="Fibronectin type-III" evidence="12">
    <location>
        <begin position="609"/>
        <end position="709"/>
    </location>
</feature>
<evidence type="ECO:0000259" key="12">
    <source>
        <dbReference type="PROSITE" id="PS50853"/>
    </source>
</evidence>
<dbReference type="SMART" id="SM00060">
    <property type="entry name" value="FN3"/>
    <property type="match status" value="2"/>
</dbReference>
<evidence type="ECO:0000256" key="8">
    <source>
        <dbReference type="ARBA" id="ARBA00023170"/>
    </source>
</evidence>
<keyword evidence="4 11" id="KW-0732">Signal</keyword>
<evidence type="ECO:0000256" key="2">
    <source>
        <dbReference type="ARBA" id="ARBA00008921"/>
    </source>
</evidence>
<organism evidence="13 14">
    <name type="scientific">Carassius auratus</name>
    <name type="common">Goldfish</name>
    <dbReference type="NCBI Taxonomy" id="7957"/>
    <lineage>
        <taxon>Eukaryota</taxon>
        <taxon>Metazoa</taxon>
        <taxon>Chordata</taxon>
        <taxon>Craniata</taxon>
        <taxon>Vertebrata</taxon>
        <taxon>Euteleostomi</taxon>
        <taxon>Actinopterygii</taxon>
        <taxon>Neopterygii</taxon>
        <taxon>Teleostei</taxon>
        <taxon>Ostariophysi</taxon>
        <taxon>Cypriniformes</taxon>
        <taxon>Cyprinidae</taxon>
        <taxon>Cyprininae</taxon>
        <taxon>Carassius</taxon>
    </lineage>
</organism>
<accession>A0A6P6MIJ3</accession>
<feature type="transmembrane region" description="Helical" evidence="10">
    <location>
        <begin position="709"/>
        <end position="733"/>
    </location>
</feature>
<dbReference type="PROSITE" id="PS50853">
    <property type="entry name" value="FN3"/>
    <property type="match status" value="1"/>
</dbReference>
<evidence type="ECO:0000256" key="1">
    <source>
        <dbReference type="ARBA" id="ARBA00004479"/>
    </source>
</evidence>
<evidence type="ECO:0000256" key="11">
    <source>
        <dbReference type="SAM" id="SignalP"/>
    </source>
</evidence>
<comment type="similarity">
    <text evidence="2">Belongs to the type I cytokine receptor family. Type 2 subfamily.</text>
</comment>
<keyword evidence="9" id="KW-0325">Glycoprotein</keyword>
<keyword evidence="7 10" id="KW-0472">Membrane</keyword>
<reference evidence="14" key="1">
    <citation type="submission" date="2025-08" db="UniProtKB">
        <authorList>
            <consortium name="RefSeq"/>
        </authorList>
    </citation>
    <scope>IDENTIFICATION</scope>
    <source>
        <strain evidence="14">Wakin</strain>
        <tissue evidence="14">Muscle</tissue>
    </source>
</reference>
<dbReference type="PANTHER" id="PTHR48423:SF1">
    <property type="entry name" value="INTERLEUKIN-27 RECEPTOR SUBUNIT ALPHA"/>
    <property type="match status" value="1"/>
</dbReference>
<name>A0A6P6MIJ3_CARAU</name>
<evidence type="ECO:0000256" key="6">
    <source>
        <dbReference type="ARBA" id="ARBA00022989"/>
    </source>
</evidence>
<evidence type="ECO:0000313" key="14">
    <source>
        <dbReference type="RefSeq" id="XP_026096277.1"/>
    </source>
</evidence>
<gene>
    <name evidence="14" type="primary">LOC113067979</name>
</gene>
<evidence type="ECO:0000256" key="5">
    <source>
        <dbReference type="ARBA" id="ARBA00022737"/>
    </source>
</evidence>
<dbReference type="CDD" id="cd00063">
    <property type="entry name" value="FN3"/>
    <property type="match status" value="1"/>
</dbReference>
<keyword evidence="5" id="KW-0677">Repeat</keyword>